<protein>
    <submittedName>
        <fullName evidence="2">Uncharacterized protein</fullName>
    </submittedName>
</protein>
<organism evidence="2 3">
    <name type="scientific">Methylobacterium oryzae</name>
    <dbReference type="NCBI Taxonomy" id="334852"/>
    <lineage>
        <taxon>Bacteria</taxon>
        <taxon>Pseudomonadati</taxon>
        <taxon>Pseudomonadota</taxon>
        <taxon>Alphaproteobacteria</taxon>
        <taxon>Hyphomicrobiales</taxon>
        <taxon>Methylobacteriaceae</taxon>
        <taxon>Methylobacterium</taxon>
    </lineage>
</organism>
<evidence type="ECO:0000313" key="3">
    <source>
        <dbReference type="Proteomes" id="UP001355206"/>
    </source>
</evidence>
<evidence type="ECO:0000256" key="1">
    <source>
        <dbReference type="SAM" id="MobiDB-lite"/>
    </source>
</evidence>
<sequence length="164" mass="18032">MRQRPIDPSTVPGWGVDADPQNDPTYPMRDITRDDGRGMNWTRPPKQRARVEVLTSIEYNARPAVVGTSTPPRGVSGVIRRQAFRYSESQWAHWLMLMAADRVNVVEGVIEDLGRGRVPNVPAEMGARAELAHNRSGLAGKLALTGAAIGIGILVSRLARAERR</sequence>
<evidence type="ECO:0000313" key="2">
    <source>
        <dbReference type="EMBL" id="MEE7493460.1"/>
    </source>
</evidence>
<keyword evidence="3" id="KW-1185">Reference proteome</keyword>
<feature type="region of interest" description="Disordered" evidence="1">
    <location>
        <begin position="1"/>
        <end position="43"/>
    </location>
</feature>
<dbReference type="RefSeq" id="WP_331303684.1">
    <property type="nucleotide sequence ID" value="NZ_MLCA01000014.1"/>
</dbReference>
<dbReference type="Proteomes" id="UP001355206">
    <property type="component" value="Unassembled WGS sequence"/>
</dbReference>
<proteinExistence type="predicted"/>
<name>A0ABU7TW89_9HYPH</name>
<reference evidence="2 3" key="1">
    <citation type="journal article" date="2012" name="Genet. Mol. Biol.">
        <title>Analysis of 16S rRNA and mxaF genes revealing insights into Methylobacterium niche-specific plant association.</title>
        <authorList>
            <person name="Dourado M.N."/>
            <person name="Andreote F.D."/>
            <person name="Dini-Andreote F."/>
            <person name="Conti R."/>
            <person name="Araujo J.M."/>
            <person name="Araujo W.L."/>
        </authorList>
    </citation>
    <scope>NUCLEOTIDE SEQUENCE [LARGE SCALE GENOMIC DNA]</scope>
    <source>
        <strain evidence="2 3">TC3-10</strain>
    </source>
</reference>
<comment type="caution">
    <text evidence="2">The sequence shown here is derived from an EMBL/GenBank/DDBJ whole genome shotgun (WGS) entry which is preliminary data.</text>
</comment>
<accession>A0ABU7TW89</accession>
<gene>
    <name evidence="2" type="ORF">MOTC310_24625</name>
</gene>
<dbReference type="EMBL" id="MLCA01000014">
    <property type="protein sequence ID" value="MEE7493460.1"/>
    <property type="molecule type" value="Genomic_DNA"/>
</dbReference>